<gene>
    <name evidence="2" type="ORF">RI543_000909</name>
</gene>
<evidence type="ECO:0008006" key="4">
    <source>
        <dbReference type="Google" id="ProtNLM"/>
    </source>
</evidence>
<evidence type="ECO:0000313" key="2">
    <source>
        <dbReference type="EMBL" id="KAK5781723.1"/>
    </source>
</evidence>
<proteinExistence type="predicted"/>
<feature type="compositionally biased region" description="Basic and acidic residues" evidence="1">
    <location>
        <begin position="456"/>
        <end position="512"/>
    </location>
</feature>
<name>A0AAN7WTZ1_9SACH</name>
<dbReference type="GO" id="GO:0043189">
    <property type="term" value="C:H4/H2A histone acetyltransferase complex"/>
    <property type="evidence" value="ECO:0007669"/>
    <property type="project" value="InterPro"/>
</dbReference>
<feature type="compositionally biased region" description="Basic and acidic residues" evidence="1">
    <location>
        <begin position="522"/>
        <end position="555"/>
    </location>
</feature>
<feature type="compositionally biased region" description="Basic and acidic residues" evidence="1">
    <location>
        <begin position="605"/>
        <end position="631"/>
    </location>
</feature>
<evidence type="ECO:0000313" key="3">
    <source>
        <dbReference type="Proteomes" id="UP001306508"/>
    </source>
</evidence>
<organism evidence="2 3">
    <name type="scientific">Arxiozyma heterogenica</name>
    <dbReference type="NCBI Taxonomy" id="278026"/>
    <lineage>
        <taxon>Eukaryota</taxon>
        <taxon>Fungi</taxon>
        <taxon>Dikarya</taxon>
        <taxon>Ascomycota</taxon>
        <taxon>Saccharomycotina</taxon>
        <taxon>Saccharomycetes</taxon>
        <taxon>Saccharomycetales</taxon>
        <taxon>Saccharomycetaceae</taxon>
        <taxon>Arxiozyma</taxon>
    </lineage>
</organism>
<feature type="compositionally biased region" description="Polar residues" evidence="1">
    <location>
        <begin position="358"/>
        <end position="370"/>
    </location>
</feature>
<feature type="region of interest" description="Disordered" evidence="1">
    <location>
        <begin position="240"/>
        <end position="262"/>
    </location>
</feature>
<dbReference type="Pfam" id="PF07904">
    <property type="entry name" value="Eaf7"/>
    <property type="match status" value="1"/>
</dbReference>
<dbReference type="Proteomes" id="UP001306508">
    <property type="component" value="Unassembled WGS sequence"/>
</dbReference>
<comment type="caution">
    <text evidence="2">The sequence shown here is derived from an EMBL/GenBank/DDBJ whole genome shotgun (WGS) entry which is preliminary data.</text>
</comment>
<evidence type="ECO:0000256" key="1">
    <source>
        <dbReference type="SAM" id="MobiDB-lite"/>
    </source>
</evidence>
<feature type="compositionally biased region" description="Basic and acidic residues" evidence="1">
    <location>
        <begin position="371"/>
        <end position="422"/>
    </location>
</feature>
<feature type="compositionally biased region" description="Basic residues" evidence="1">
    <location>
        <begin position="569"/>
        <end position="590"/>
    </location>
</feature>
<dbReference type="AlphaFoldDB" id="A0AAN7WTZ1"/>
<protein>
    <recommendedName>
        <fullName evidence="4">Chromatin modification-related protein EAF7</fullName>
    </recommendedName>
</protein>
<accession>A0AAN7WTZ1</accession>
<dbReference type="GO" id="GO:0006355">
    <property type="term" value="P:regulation of DNA-templated transcription"/>
    <property type="evidence" value="ECO:0007669"/>
    <property type="project" value="InterPro"/>
</dbReference>
<sequence>MSEIVDADNETLSSLDEIRLFRWVSEFKPVDKYPVITLQKESYHRPPKLFTSKDIWLKLKQYYNLDEANRIENEFMINHDDTENNEKHAAHEKLFIDELKLIENNSQFNNTRLFQNRYRLMTETKDFSLPWDEYGDLILSKAIKKKNSVANKEKDINKDGRSRVNFTKNVSEITIEDNKKFMKANNIQSQNQNVTEQEKVLASGNIDNNIKEEIEDKEKIAEKFNSSYGSYKNNEDISKDREQNENNNNIQTDHTESTQKDVEKIEEIKEEKMENGNYESIITQANTKKKTVENVKDTDTIEKHKDSSFKIHDQGVIVENLENDNKIESQTETKTELNYEIENIKKQGNLVLDKTSNESENIQVNEQTILNKEEEKEKEMKQPIEGSKREGQKLRKEENKEPKESIQKESSKDMSHAIKQKDFQGGVSEETTTQDDLEKELQEKERTEPVQQIQKKQLEIEREEGEKMVLDKEVKKTIEMQELQKESKTPLENHDNLLYKNQDEKKNNKTTEDNIEVVAKNLENKELSLKEGEERIKDEKRGEIDDNEEKKKSEESNEYENQEQDIPQKNRRKRVYPRAHRISSRLRRKVHSDETNSESSVEPVKVFDDQSTEEKKNVEDEKTNLKHKLDTEQDMIDNEPLAKRTRHSSYAKVVNIEDSENQPNGEEIVSSSISSKRGKRKNSNRTLEPTRFSTRLRKKK</sequence>
<dbReference type="InterPro" id="IPR012423">
    <property type="entry name" value="Eaf7/MRGBP"/>
</dbReference>
<feature type="region of interest" description="Disordered" evidence="1">
    <location>
        <begin position="357"/>
        <end position="700"/>
    </location>
</feature>
<feature type="compositionally biased region" description="Basic and acidic residues" evidence="1">
    <location>
        <begin position="253"/>
        <end position="262"/>
    </location>
</feature>
<keyword evidence="3" id="KW-1185">Reference proteome</keyword>
<feature type="compositionally biased region" description="Basic and acidic residues" evidence="1">
    <location>
        <begin position="439"/>
        <end position="448"/>
    </location>
</feature>
<dbReference type="GO" id="GO:0005634">
    <property type="term" value="C:nucleus"/>
    <property type="evidence" value="ECO:0007669"/>
    <property type="project" value="InterPro"/>
</dbReference>
<dbReference type="EMBL" id="JAWIZZ010000031">
    <property type="protein sequence ID" value="KAK5781723.1"/>
    <property type="molecule type" value="Genomic_DNA"/>
</dbReference>
<feature type="compositionally biased region" description="Low complexity" evidence="1">
    <location>
        <begin position="664"/>
        <end position="675"/>
    </location>
</feature>
<reference evidence="3" key="1">
    <citation type="submission" date="2023-07" db="EMBL/GenBank/DDBJ databases">
        <title>A draft genome of Kazachstania heterogenica Y-27499.</title>
        <authorList>
            <person name="Donic C."/>
            <person name="Kralova J.S."/>
            <person name="Fidel L."/>
            <person name="Ben-Dor S."/>
            <person name="Jung S."/>
        </authorList>
    </citation>
    <scope>NUCLEOTIDE SEQUENCE [LARGE SCALE GENOMIC DNA]</scope>
    <source>
        <strain evidence="3">Y27499</strain>
    </source>
</reference>